<dbReference type="SUPFAM" id="SSF53300">
    <property type="entry name" value="vWA-like"/>
    <property type="match status" value="1"/>
</dbReference>
<dbReference type="InterPro" id="IPR036465">
    <property type="entry name" value="vWFA_dom_sf"/>
</dbReference>
<comment type="similarity">
    <text evidence="1">Belongs to the TelA family.</text>
</comment>
<evidence type="ECO:0000256" key="2">
    <source>
        <dbReference type="SAM" id="MobiDB-lite"/>
    </source>
</evidence>
<reference evidence="3 4" key="1">
    <citation type="submission" date="2020-08" db="EMBL/GenBank/DDBJ databases">
        <title>Sequencing the genomes of 1000 actinobacteria strains.</title>
        <authorList>
            <person name="Klenk H.-P."/>
        </authorList>
    </citation>
    <scope>NUCLEOTIDE SEQUENCE [LARGE SCALE GENOMIC DNA]</scope>
    <source>
        <strain evidence="3 4">DSM 43851</strain>
    </source>
</reference>
<accession>A0A7W9KQ66</accession>
<proteinExistence type="inferred from homology"/>
<dbReference type="Gene3D" id="3.40.50.410">
    <property type="entry name" value="von Willebrand factor, type A domain"/>
    <property type="match status" value="1"/>
</dbReference>
<evidence type="ECO:0000313" key="4">
    <source>
        <dbReference type="Proteomes" id="UP000585638"/>
    </source>
</evidence>
<feature type="region of interest" description="Disordered" evidence="2">
    <location>
        <begin position="1"/>
        <end position="21"/>
    </location>
</feature>
<protein>
    <recommendedName>
        <fullName evidence="5">von Willebrand factor type A domain-containing protein</fullName>
    </recommendedName>
</protein>
<dbReference type="InterPro" id="IPR008863">
    <property type="entry name" value="Toxic_anion-R_TelA"/>
</dbReference>
<sequence>MSERPLTAPEPVGAVSPSHATDMVPVPADRLVELADDAERIAAELGAMDPMAPDFSVPVGRVLALGEAEMRVAAAIAGRLLDRTVRGVHPPADQVGVSLTELRQRINELDPAGRRVFGISLGNPAKKLLARYQAADAPINAVVRSLRARQDDLRRDNAAIQGERERLWEAMGKLSEAAAMAGAVDEAVDRQASIMDLADPARANAVRAEVLFPVRQRHQDLLTQLALCVQGYLALDVLRRNNDELIRGVDRAAGTTVSALDQIKRTADGLVADGDTAIYTSLEKAYQILEQQSDADPDRFTSIVLMTDGANNEGDDLNGFTAFVAGVPDRLKGTPVFPVLFGEGDQADMTAIAAATGGKMFDGRSESLSDVFKDIRGYQ</sequence>
<evidence type="ECO:0000313" key="3">
    <source>
        <dbReference type="EMBL" id="MBB5896713.1"/>
    </source>
</evidence>
<dbReference type="PANTHER" id="PTHR38432">
    <property type="entry name" value="TELA-LIKE PROTEIN SAOUHSC_01408"/>
    <property type="match status" value="1"/>
</dbReference>
<dbReference type="RefSeq" id="WP_312890530.1">
    <property type="nucleotide sequence ID" value="NZ_BAAAWY010000061.1"/>
</dbReference>
<comment type="caution">
    <text evidence="3">The sequence shown here is derived from an EMBL/GenBank/DDBJ whole genome shotgun (WGS) entry which is preliminary data.</text>
</comment>
<dbReference type="Proteomes" id="UP000585638">
    <property type="component" value="Unassembled WGS sequence"/>
</dbReference>
<evidence type="ECO:0008006" key="5">
    <source>
        <dbReference type="Google" id="ProtNLM"/>
    </source>
</evidence>
<name>A0A7W9KQ66_9PSEU</name>
<dbReference type="EMBL" id="JACHIR010000001">
    <property type="protein sequence ID" value="MBB5896713.1"/>
    <property type="molecule type" value="Genomic_DNA"/>
</dbReference>
<keyword evidence="4" id="KW-1185">Reference proteome</keyword>
<dbReference type="AlphaFoldDB" id="A0A7W9KQ66"/>
<evidence type="ECO:0000256" key="1">
    <source>
        <dbReference type="ARBA" id="ARBA00005541"/>
    </source>
</evidence>
<dbReference type="Pfam" id="PF05816">
    <property type="entry name" value="TelA"/>
    <property type="match status" value="1"/>
</dbReference>
<dbReference type="PANTHER" id="PTHR38432:SF1">
    <property type="entry name" value="TELA-LIKE PROTEIN SAOUHSC_01408"/>
    <property type="match status" value="1"/>
</dbReference>
<gene>
    <name evidence="3" type="ORF">BJ998_007909</name>
</gene>
<organism evidence="3 4">
    <name type="scientific">Kutzneria kofuensis</name>
    <dbReference type="NCBI Taxonomy" id="103725"/>
    <lineage>
        <taxon>Bacteria</taxon>
        <taxon>Bacillati</taxon>
        <taxon>Actinomycetota</taxon>
        <taxon>Actinomycetes</taxon>
        <taxon>Pseudonocardiales</taxon>
        <taxon>Pseudonocardiaceae</taxon>
        <taxon>Kutzneria</taxon>
    </lineage>
</organism>